<gene>
    <name evidence="6" type="ORF">GCM10011487_36570</name>
</gene>
<sequence length="255" mass="28697">MHRALRVTTTWRPAGLAVPRHMHDLTNLAFCVEGPFEETFGTKWRQVSNRSLLIRPGGEPHANRYPACAPSRTLIIEFLPHALDEIRCETRVLDTPGHLESPRFAVLARRLDFESRNPDSVSLLAIEAHVYELIVSITRGTLMRNGGEPQWLGRVREYLHSRFTQTISLSDLAAIAGVHPSHLAKAFRRAYGATIGEYIRQLRVEYAATLLKQRRLSLLEIALACGFHDQSHFTRVFANAFGVSPGRYASCVGCR</sequence>
<keyword evidence="2" id="KW-0238">DNA-binding</keyword>
<dbReference type="Pfam" id="PF12833">
    <property type="entry name" value="HTH_18"/>
    <property type="match status" value="1"/>
</dbReference>
<dbReference type="SMART" id="SM00342">
    <property type="entry name" value="HTH_ARAC"/>
    <property type="match status" value="1"/>
</dbReference>
<keyword evidence="3" id="KW-0010">Activator</keyword>
<dbReference type="InterPro" id="IPR009057">
    <property type="entry name" value="Homeodomain-like_sf"/>
</dbReference>
<dbReference type="Gene3D" id="2.60.120.10">
    <property type="entry name" value="Jelly Rolls"/>
    <property type="match status" value="1"/>
</dbReference>
<evidence type="ECO:0000313" key="6">
    <source>
        <dbReference type="EMBL" id="GFE81657.1"/>
    </source>
</evidence>
<dbReference type="PROSITE" id="PS01124">
    <property type="entry name" value="HTH_ARAC_FAMILY_2"/>
    <property type="match status" value="1"/>
</dbReference>
<dbReference type="InterPro" id="IPR014710">
    <property type="entry name" value="RmlC-like_jellyroll"/>
</dbReference>
<dbReference type="Gene3D" id="1.10.10.60">
    <property type="entry name" value="Homeodomain-like"/>
    <property type="match status" value="2"/>
</dbReference>
<evidence type="ECO:0000256" key="4">
    <source>
        <dbReference type="ARBA" id="ARBA00023163"/>
    </source>
</evidence>
<feature type="domain" description="HTH araC/xylS-type" evidence="5">
    <location>
        <begin position="153"/>
        <end position="251"/>
    </location>
</feature>
<keyword evidence="4" id="KW-0804">Transcription</keyword>
<proteinExistence type="predicted"/>
<dbReference type="GO" id="GO:0003700">
    <property type="term" value="F:DNA-binding transcription factor activity"/>
    <property type="evidence" value="ECO:0007669"/>
    <property type="project" value="InterPro"/>
</dbReference>
<dbReference type="InterPro" id="IPR037923">
    <property type="entry name" value="HTH-like"/>
</dbReference>
<evidence type="ECO:0000256" key="2">
    <source>
        <dbReference type="ARBA" id="ARBA00023125"/>
    </source>
</evidence>
<accession>A0A829YEF5</accession>
<organism evidence="6 7">
    <name type="scientific">Steroidobacter agaridevorans</name>
    <dbReference type="NCBI Taxonomy" id="2695856"/>
    <lineage>
        <taxon>Bacteria</taxon>
        <taxon>Pseudomonadati</taxon>
        <taxon>Pseudomonadota</taxon>
        <taxon>Gammaproteobacteria</taxon>
        <taxon>Steroidobacterales</taxon>
        <taxon>Steroidobacteraceae</taxon>
        <taxon>Steroidobacter</taxon>
    </lineage>
</organism>
<dbReference type="Proteomes" id="UP000445000">
    <property type="component" value="Unassembled WGS sequence"/>
</dbReference>
<comment type="caution">
    <text evidence="6">The sequence shown here is derived from an EMBL/GenBank/DDBJ whole genome shotgun (WGS) entry which is preliminary data.</text>
</comment>
<dbReference type="PROSITE" id="PS00041">
    <property type="entry name" value="HTH_ARAC_FAMILY_1"/>
    <property type="match status" value="1"/>
</dbReference>
<dbReference type="InterPro" id="IPR020449">
    <property type="entry name" value="Tscrpt_reg_AraC-type_HTH"/>
</dbReference>
<keyword evidence="1" id="KW-0805">Transcription regulation</keyword>
<name>A0A829YEF5_9GAMM</name>
<reference evidence="7" key="1">
    <citation type="submission" date="2020-01" db="EMBL/GenBank/DDBJ databases">
        <title>'Steroidobacter agaridevorans' sp. nov., agar-degrading bacteria isolated from rhizosphere soils.</title>
        <authorList>
            <person name="Ikenaga M."/>
            <person name="Kataoka M."/>
            <person name="Murouchi A."/>
            <person name="Katsuragi S."/>
            <person name="Sakai M."/>
        </authorList>
    </citation>
    <scope>NUCLEOTIDE SEQUENCE [LARGE SCALE GENOMIC DNA]</scope>
    <source>
        <strain evidence="7">YU21-B</strain>
    </source>
</reference>
<dbReference type="PRINTS" id="PR00032">
    <property type="entry name" value="HTHARAC"/>
</dbReference>
<evidence type="ECO:0000256" key="3">
    <source>
        <dbReference type="ARBA" id="ARBA00023159"/>
    </source>
</evidence>
<dbReference type="InterPro" id="IPR018060">
    <property type="entry name" value="HTH_AraC"/>
</dbReference>
<dbReference type="EMBL" id="BLJN01000003">
    <property type="protein sequence ID" value="GFE81657.1"/>
    <property type="molecule type" value="Genomic_DNA"/>
</dbReference>
<dbReference type="InterPro" id="IPR018062">
    <property type="entry name" value="HTH_AraC-typ_CS"/>
</dbReference>
<protein>
    <submittedName>
        <fullName evidence="6">AraC family transcriptional regulator</fullName>
    </submittedName>
</protein>
<dbReference type="SUPFAM" id="SSF51215">
    <property type="entry name" value="Regulatory protein AraC"/>
    <property type="match status" value="1"/>
</dbReference>
<evidence type="ECO:0000313" key="7">
    <source>
        <dbReference type="Proteomes" id="UP000445000"/>
    </source>
</evidence>
<dbReference type="SUPFAM" id="SSF46689">
    <property type="entry name" value="Homeodomain-like"/>
    <property type="match status" value="2"/>
</dbReference>
<keyword evidence="7" id="KW-1185">Reference proteome</keyword>
<evidence type="ECO:0000259" key="5">
    <source>
        <dbReference type="PROSITE" id="PS01124"/>
    </source>
</evidence>
<dbReference type="GO" id="GO:0043565">
    <property type="term" value="F:sequence-specific DNA binding"/>
    <property type="evidence" value="ECO:0007669"/>
    <property type="project" value="InterPro"/>
</dbReference>
<dbReference type="AlphaFoldDB" id="A0A829YEF5"/>
<evidence type="ECO:0000256" key="1">
    <source>
        <dbReference type="ARBA" id="ARBA00023015"/>
    </source>
</evidence>
<dbReference type="InterPro" id="IPR050204">
    <property type="entry name" value="AraC_XylS_family_regulators"/>
</dbReference>
<dbReference type="PANTHER" id="PTHR46796">
    <property type="entry name" value="HTH-TYPE TRANSCRIPTIONAL ACTIVATOR RHAS-RELATED"/>
    <property type="match status" value="1"/>
</dbReference>